<comment type="caution">
    <text evidence="3">The sequence shown here is derived from an EMBL/GenBank/DDBJ whole genome shotgun (WGS) entry which is preliminary data.</text>
</comment>
<dbReference type="EMBL" id="JAIVGD010000018">
    <property type="protein sequence ID" value="KAH0754564.1"/>
    <property type="molecule type" value="Genomic_DNA"/>
</dbReference>
<evidence type="ECO:0000313" key="3">
    <source>
        <dbReference type="EMBL" id="KAH0754564.1"/>
    </source>
</evidence>
<accession>A0ABQ7US23</accession>
<reference evidence="3 4" key="1">
    <citation type="journal article" date="2021" name="bioRxiv">
        <title>Chromosome-scale and haplotype-resolved genome assembly of a tetraploid potato cultivar.</title>
        <authorList>
            <person name="Sun H."/>
            <person name="Jiao W.-B."/>
            <person name="Krause K."/>
            <person name="Campoy J.A."/>
            <person name="Goel M."/>
            <person name="Folz-Donahue K."/>
            <person name="Kukat C."/>
            <person name="Huettel B."/>
            <person name="Schneeberger K."/>
        </authorList>
    </citation>
    <scope>NUCLEOTIDE SEQUENCE [LARGE SCALE GENOMIC DNA]</scope>
    <source>
        <strain evidence="3">SolTubOtavaFocal</strain>
        <tissue evidence="3">Leaves</tissue>
    </source>
</reference>
<feature type="coiled-coil region" evidence="1">
    <location>
        <begin position="91"/>
        <end position="121"/>
    </location>
</feature>
<dbReference type="PANTHER" id="PTHR46405">
    <property type="entry name" value="OS05G0141500 PROTEIN"/>
    <property type="match status" value="1"/>
</dbReference>
<protein>
    <submittedName>
        <fullName evidence="3">Uncharacterized protein</fullName>
    </submittedName>
</protein>
<dbReference type="PANTHER" id="PTHR46405:SF9">
    <property type="entry name" value="E3 UBIQUITIN-PROTEIN LIGASE RF298"/>
    <property type="match status" value="1"/>
</dbReference>
<name>A0ABQ7US23_SOLTU</name>
<evidence type="ECO:0000256" key="2">
    <source>
        <dbReference type="SAM" id="MobiDB-lite"/>
    </source>
</evidence>
<sequence length="243" mass="28334">MQDNVNEKDPDLLSLEPKPSENLTDNTSISSVVPDYYVGILYNESLRKYVPQNERDEDILLLTSHLKTLQKELQRWSDWTNEKVMQATWRLGKDQTELKMLKQEKEDAEKDHKEMQMLEENNMRRISEMEQESVNTYYITETAISGLNSFEGGNVGLKKGMEALKLYAGVYATNMDKALAKEHEAVKNVKQGTWRSAHCMRIYQLSRKKQLISNNNKRMPTTAWTSLRYFYSSNETYLPSLSR</sequence>
<proteinExistence type="predicted"/>
<keyword evidence="4" id="KW-1185">Reference proteome</keyword>
<feature type="region of interest" description="Disordered" evidence="2">
    <location>
        <begin position="1"/>
        <end position="28"/>
    </location>
</feature>
<dbReference type="Proteomes" id="UP000826656">
    <property type="component" value="Unassembled WGS sequence"/>
</dbReference>
<organism evidence="3 4">
    <name type="scientific">Solanum tuberosum</name>
    <name type="common">Potato</name>
    <dbReference type="NCBI Taxonomy" id="4113"/>
    <lineage>
        <taxon>Eukaryota</taxon>
        <taxon>Viridiplantae</taxon>
        <taxon>Streptophyta</taxon>
        <taxon>Embryophyta</taxon>
        <taxon>Tracheophyta</taxon>
        <taxon>Spermatophyta</taxon>
        <taxon>Magnoliopsida</taxon>
        <taxon>eudicotyledons</taxon>
        <taxon>Gunneridae</taxon>
        <taxon>Pentapetalae</taxon>
        <taxon>asterids</taxon>
        <taxon>lamiids</taxon>
        <taxon>Solanales</taxon>
        <taxon>Solanaceae</taxon>
        <taxon>Solanoideae</taxon>
        <taxon>Solaneae</taxon>
        <taxon>Solanum</taxon>
    </lineage>
</organism>
<dbReference type="InterPro" id="IPR046934">
    <property type="entry name" value="PIR2-like"/>
</dbReference>
<gene>
    <name evidence="3" type="ORF">KY290_024834</name>
</gene>
<keyword evidence="1" id="KW-0175">Coiled coil</keyword>
<evidence type="ECO:0000256" key="1">
    <source>
        <dbReference type="SAM" id="Coils"/>
    </source>
</evidence>
<feature type="compositionally biased region" description="Basic and acidic residues" evidence="2">
    <location>
        <begin position="1"/>
        <end position="11"/>
    </location>
</feature>
<evidence type="ECO:0000313" key="4">
    <source>
        <dbReference type="Proteomes" id="UP000826656"/>
    </source>
</evidence>